<keyword evidence="3" id="KW-1185">Reference proteome</keyword>
<evidence type="ECO:0000313" key="2">
    <source>
        <dbReference type="EMBL" id="KAL0912534.1"/>
    </source>
</evidence>
<name>A0ABD0UIT0_DENTH</name>
<gene>
    <name evidence="2" type="ORF">M5K25_018513</name>
</gene>
<organism evidence="2 3">
    <name type="scientific">Dendrobium thyrsiflorum</name>
    <name type="common">Pinecone-like raceme dendrobium</name>
    <name type="synonym">Orchid</name>
    <dbReference type="NCBI Taxonomy" id="117978"/>
    <lineage>
        <taxon>Eukaryota</taxon>
        <taxon>Viridiplantae</taxon>
        <taxon>Streptophyta</taxon>
        <taxon>Embryophyta</taxon>
        <taxon>Tracheophyta</taxon>
        <taxon>Spermatophyta</taxon>
        <taxon>Magnoliopsida</taxon>
        <taxon>Liliopsida</taxon>
        <taxon>Asparagales</taxon>
        <taxon>Orchidaceae</taxon>
        <taxon>Epidendroideae</taxon>
        <taxon>Malaxideae</taxon>
        <taxon>Dendrobiinae</taxon>
        <taxon>Dendrobium</taxon>
    </lineage>
</organism>
<evidence type="ECO:0000313" key="3">
    <source>
        <dbReference type="Proteomes" id="UP001552299"/>
    </source>
</evidence>
<comment type="caution">
    <text evidence="2">The sequence shown here is derived from an EMBL/GenBank/DDBJ whole genome shotgun (WGS) entry which is preliminary data.</text>
</comment>
<dbReference type="Proteomes" id="UP001552299">
    <property type="component" value="Unassembled WGS sequence"/>
</dbReference>
<dbReference type="EMBL" id="JANQDX010000014">
    <property type="protein sequence ID" value="KAL0912534.1"/>
    <property type="molecule type" value="Genomic_DNA"/>
</dbReference>
<feature type="region of interest" description="Disordered" evidence="1">
    <location>
        <begin position="1"/>
        <end position="141"/>
    </location>
</feature>
<accession>A0ABD0UIT0</accession>
<evidence type="ECO:0000256" key="1">
    <source>
        <dbReference type="SAM" id="MobiDB-lite"/>
    </source>
</evidence>
<dbReference type="AlphaFoldDB" id="A0ABD0UIT0"/>
<proteinExistence type="predicted"/>
<reference evidence="2 3" key="1">
    <citation type="journal article" date="2024" name="Plant Biotechnol. J.">
        <title>Dendrobium thyrsiflorum genome and its molecular insights into genes involved in important horticultural traits.</title>
        <authorList>
            <person name="Chen B."/>
            <person name="Wang J.Y."/>
            <person name="Zheng P.J."/>
            <person name="Li K.L."/>
            <person name="Liang Y.M."/>
            <person name="Chen X.F."/>
            <person name="Zhang C."/>
            <person name="Zhao X."/>
            <person name="He X."/>
            <person name="Zhang G.Q."/>
            <person name="Liu Z.J."/>
            <person name="Xu Q."/>
        </authorList>
    </citation>
    <scope>NUCLEOTIDE SEQUENCE [LARGE SCALE GENOMIC DNA]</scope>
    <source>
        <strain evidence="2">GZMU011</strain>
    </source>
</reference>
<feature type="compositionally biased region" description="Basic and acidic residues" evidence="1">
    <location>
        <begin position="74"/>
        <end position="100"/>
    </location>
</feature>
<sequence>MRDVGRSIPRARSAGARLQPRWRSGPATGSDLQMKSNRRRVHRQWEQLGSSFGSVRGDERERRNSSPPGSIGLEKQEGDAESRRESRRLGALELEFRTGDGESGASGFVPSRRGRRNSGTKEARWARLRPLPGSREQERRK</sequence>
<protein>
    <submittedName>
        <fullName evidence="2">Uncharacterized protein</fullName>
    </submittedName>
</protein>